<gene>
    <name evidence="4" type="ORF">EV668_0444</name>
</gene>
<dbReference type="Pfam" id="PF03972">
    <property type="entry name" value="MmgE_PrpD_N"/>
    <property type="match status" value="1"/>
</dbReference>
<comment type="similarity">
    <text evidence="1">Belongs to the PrpD family.</text>
</comment>
<dbReference type="InterPro" id="IPR005656">
    <property type="entry name" value="MmgE_PrpD"/>
</dbReference>
<dbReference type="EMBL" id="SNZR01000011">
    <property type="protein sequence ID" value="TDR93189.1"/>
    <property type="molecule type" value="Genomic_DNA"/>
</dbReference>
<accession>A0A4V3DYM2</accession>
<evidence type="ECO:0000259" key="3">
    <source>
        <dbReference type="Pfam" id="PF19305"/>
    </source>
</evidence>
<dbReference type="OrthoDB" id="5415580at2"/>
<evidence type="ECO:0000256" key="1">
    <source>
        <dbReference type="ARBA" id="ARBA00006174"/>
    </source>
</evidence>
<dbReference type="Pfam" id="PF19305">
    <property type="entry name" value="MmgE_PrpD_C"/>
    <property type="match status" value="1"/>
</dbReference>
<evidence type="ECO:0000313" key="5">
    <source>
        <dbReference type="Proteomes" id="UP000295122"/>
    </source>
</evidence>
<dbReference type="GO" id="GO:0016829">
    <property type="term" value="F:lyase activity"/>
    <property type="evidence" value="ECO:0007669"/>
    <property type="project" value="InterPro"/>
</dbReference>
<dbReference type="Gene3D" id="1.10.4100.10">
    <property type="entry name" value="2-methylcitrate dehydratase PrpD"/>
    <property type="match status" value="1"/>
</dbReference>
<organism evidence="4 5">
    <name type="scientific">Enterovirga rhinocerotis</name>
    <dbReference type="NCBI Taxonomy" id="1339210"/>
    <lineage>
        <taxon>Bacteria</taxon>
        <taxon>Pseudomonadati</taxon>
        <taxon>Pseudomonadota</taxon>
        <taxon>Alphaproteobacteria</taxon>
        <taxon>Hyphomicrobiales</taxon>
        <taxon>Methylobacteriaceae</taxon>
        <taxon>Enterovirga</taxon>
    </lineage>
</organism>
<dbReference type="InterPro" id="IPR045336">
    <property type="entry name" value="MmgE_PrpD_N"/>
</dbReference>
<dbReference type="Gene3D" id="3.30.1330.120">
    <property type="entry name" value="2-methylcitrate dehydratase PrpD"/>
    <property type="match status" value="1"/>
</dbReference>
<dbReference type="InterPro" id="IPR036148">
    <property type="entry name" value="MmgE/PrpD_sf"/>
</dbReference>
<name>A0A4V3DYM2_9HYPH</name>
<feature type="domain" description="MmgE/PrpD N-terminal" evidence="2">
    <location>
        <begin position="12"/>
        <end position="252"/>
    </location>
</feature>
<keyword evidence="5" id="KW-1185">Reference proteome</keyword>
<dbReference type="PANTHER" id="PTHR16943:SF8">
    <property type="entry name" value="2-METHYLCITRATE DEHYDRATASE"/>
    <property type="match status" value="1"/>
</dbReference>
<dbReference type="InterPro" id="IPR042188">
    <property type="entry name" value="MmgE/PrpD_sf_2"/>
</dbReference>
<comment type="caution">
    <text evidence="4">The sequence shown here is derived from an EMBL/GenBank/DDBJ whole genome shotgun (WGS) entry which is preliminary data.</text>
</comment>
<protein>
    <submittedName>
        <fullName evidence="4">2-methylcitrate dehydratase PrpD</fullName>
    </submittedName>
</protein>
<dbReference type="PANTHER" id="PTHR16943">
    <property type="entry name" value="2-METHYLCITRATE DEHYDRATASE-RELATED"/>
    <property type="match status" value="1"/>
</dbReference>
<evidence type="ECO:0000259" key="2">
    <source>
        <dbReference type="Pfam" id="PF03972"/>
    </source>
</evidence>
<proteinExistence type="inferred from homology"/>
<evidence type="ECO:0000313" key="4">
    <source>
        <dbReference type="EMBL" id="TDR93189.1"/>
    </source>
</evidence>
<sequence length="458" mass="47942">MGGVRIGSATAQLAAFASGLRYEDLPEPVIAQAKRFLLDALGCAVGAWGEDPRKAELARRIVEDFAASGRATLIGGGRSHPAVAALGNGILINATDNDDTHKRALAHVGSVVVPAALAVTEDAGGGGRDLIVAMVAGYEVTARVGMAVMPTHYRFWHSTATNGTFGAAAAAGRAMGLDADRMLTAFGAAGTQAAGLNTFFESGDDTKSLHPGKAGLNGVLSAKAAAFGLTSPPDIFGHPKGYLAAYSLEPRPEMLTRGLGSEWMILDNGFKFFPSILASHSPIGAALRIAENHAPDPAAIASVTVRTYATVKSHFSSKAVDTTMAARLSVPYCVAIALVDRVVGQAQFGSDRYGDPIARGVMEKVEIVADEDLTRLYPEKFPAEVTVRMADGREFREAMFYPKGDPSNPLSDVELATKFRTNVEPVLGKGRADAVEGLIAGLQDLDDVGRLTAHLGAR</sequence>
<dbReference type="InterPro" id="IPR042183">
    <property type="entry name" value="MmgE/PrpD_sf_1"/>
</dbReference>
<reference evidence="4 5" key="1">
    <citation type="submission" date="2019-03" db="EMBL/GenBank/DDBJ databases">
        <title>Genomic Encyclopedia of Type Strains, Phase IV (KMG-IV): sequencing the most valuable type-strain genomes for metagenomic binning, comparative biology and taxonomic classification.</title>
        <authorList>
            <person name="Goeker M."/>
        </authorList>
    </citation>
    <scope>NUCLEOTIDE SEQUENCE [LARGE SCALE GENOMIC DNA]</scope>
    <source>
        <strain evidence="4 5">DSM 25903</strain>
    </source>
</reference>
<dbReference type="AlphaFoldDB" id="A0A4V3DYM2"/>
<feature type="domain" description="MmgE/PrpD C-terminal" evidence="3">
    <location>
        <begin position="273"/>
        <end position="435"/>
    </location>
</feature>
<dbReference type="Proteomes" id="UP000295122">
    <property type="component" value="Unassembled WGS sequence"/>
</dbReference>
<dbReference type="SUPFAM" id="SSF103378">
    <property type="entry name" value="2-methylcitrate dehydratase PrpD"/>
    <property type="match status" value="1"/>
</dbReference>
<dbReference type="InterPro" id="IPR045337">
    <property type="entry name" value="MmgE_PrpD_C"/>
</dbReference>
<dbReference type="RefSeq" id="WP_133768211.1">
    <property type="nucleotide sequence ID" value="NZ_SNZR01000011.1"/>
</dbReference>